<dbReference type="OrthoDB" id="10072093at2759"/>
<gene>
    <name evidence="2" type="ORF">DAPPUDRAFT_123111</name>
</gene>
<dbReference type="Proteomes" id="UP000000305">
    <property type="component" value="Unassembled WGS sequence"/>
</dbReference>
<dbReference type="KEGG" id="dpx:DAPPUDRAFT_123111"/>
<keyword evidence="3" id="KW-1185">Reference proteome</keyword>
<reference evidence="2 3" key="1">
    <citation type="journal article" date="2011" name="Science">
        <title>The ecoresponsive genome of Daphnia pulex.</title>
        <authorList>
            <person name="Colbourne J.K."/>
            <person name="Pfrender M.E."/>
            <person name="Gilbert D."/>
            <person name="Thomas W.K."/>
            <person name="Tucker A."/>
            <person name="Oakley T.H."/>
            <person name="Tokishita S."/>
            <person name="Aerts A."/>
            <person name="Arnold G.J."/>
            <person name="Basu M.K."/>
            <person name="Bauer D.J."/>
            <person name="Caceres C.E."/>
            <person name="Carmel L."/>
            <person name="Casola C."/>
            <person name="Choi J.H."/>
            <person name="Detter J.C."/>
            <person name="Dong Q."/>
            <person name="Dusheyko S."/>
            <person name="Eads B.D."/>
            <person name="Frohlich T."/>
            <person name="Geiler-Samerotte K.A."/>
            <person name="Gerlach D."/>
            <person name="Hatcher P."/>
            <person name="Jogdeo S."/>
            <person name="Krijgsveld J."/>
            <person name="Kriventseva E.V."/>
            <person name="Kultz D."/>
            <person name="Laforsch C."/>
            <person name="Lindquist E."/>
            <person name="Lopez J."/>
            <person name="Manak J.R."/>
            <person name="Muller J."/>
            <person name="Pangilinan J."/>
            <person name="Patwardhan R.P."/>
            <person name="Pitluck S."/>
            <person name="Pritham E.J."/>
            <person name="Rechtsteiner A."/>
            <person name="Rho M."/>
            <person name="Rogozin I.B."/>
            <person name="Sakarya O."/>
            <person name="Salamov A."/>
            <person name="Schaack S."/>
            <person name="Shapiro H."/>
            <person name="Shiga Y."/>
            <person name="Skalitzky C."/>
            <person name="Smith Z."/>
            <person name="Souvorov A."/>
            <person name="Sung W."/>
            <person name="Tang Z."/>
            <person name="Tsuchiya D."/>
            <person name="Tu H."/>
            <person name="Vos H."/>
            <person name="Wang M."/>
            <person name="Wolf Y.I."/>
            <person name="Yamagata H."/>
            <person name="Yamada T."/>
            <person name="Ye Y."/>
            <person name="Shaw J.R."/>
            <person name="Andrews J."/>
            <person name="Crease T.J."/>
            <person name="Tang H."/>
            <person name="Lucas S.M."/>
            <person name="Robertson H.M."/>
            <person name="Bork P."/>
            <person name="Koonin E.V."/>
            <person name="Zdobnov E.M."/>
            <person name="Grigoriev I.V."/>
            <person name="Lynch M."/>
            <person name="Boore J.L."/>
        </authorList>
    </citation>
    <scope>NUCLEOTIDE SEQUENCE [LARGE SCALE GENOMIC DNA]</scope>
</reference>
<dbReference type="AlphaFoldDB" id="E9I5I4"/>
<dbReference type="InParanoid" id="E9I5I4"/>
<dbReference type="Pfam" id="PF13966">
    <property type="entry name" value="zf-RVT"/>
    <property type="match status" value="1"/>
</dbReference>
<evidence type="ECO:0000259" key="1">
    <source>
        <dbReference type="Pfam" id="PF13966"/>
    </source>
</evidence>
<evidence type="ECO:0000313" key="2">
    <source>
        <dbReference type="EMBL" id="EFX60746.1"/>
    </source>
</evidence>
<dbReference type="HOGENOM" id="CLU_528140_0_0_1"/>
<name>E9I5I4_DAPPU</name>
<evidence type="ECO:0000313" key="3">
    <source>
        <dbReference type="Proteomes" id="UP000000305"/>
    </source>
</evidence>
<organism evidence="2 3">
    <name type="scientific">Daphnia pulex</name>
    <name type="common">Water flea</name>
    <dbReference type="NCBI Taxonomy" id="6669"/>
    <lineage>
        <taxon>Eukaryota</taxon>
        <taxon>Metazoa</taxon>
        <taxon>Ecdysozoa</taxon>
        <taxon>Arthropoda</taxon>
        <taxon>Crustacea</taxon>
        <taxon>Branchiopoda</taxon>
        <taxon>Diplostraca</taxon>
        <taxon>Cladocera</taxon>
        <taxon>Anomopoda</taxon>
        <taxon>Daphniidae</taxon>
        <taxon>Daphnia</taxon>
    </lineage>
</organism>
<dbReference type="InterPro" id="IPR026960">
    <property type="entry name" value="RVT-Znf"/>
</dbReference>
<accession>E9I5I4</accession>
<dbReference type="EMBL" id="GL735666">
    <property type="protein sequence ID" value="EFX60746.1"/>
    <property type="molecule type" value="Genomic_DNA"/>
</dbReference>
<feature type="domain" description="Reverse transcriptase zinc-binding" evidence="1">
    <location>
        <begin position="370"/>
        <end position="422"/>
    </location>
</feature>
<protein>
    <recommendedName>
        <fullName evidence="1">Reverse transcriptase zinc-binding domain-containing protein</fullName>
    </recommendedName>
</protein>
<dbReference type="OMA" id="TEHAVWE"/>
<proteinExistence type="predicted"/>
<sequence length="516" mass="61349">MIIGDKEKTKKQFRIKYNQENITIISQDSVKICGITFSNDKEYAYNENIKKKVLKMERQLNIWRQRNISLEGKILLVKCFGLSQLIYSLQASHIRQQEIKQIENIIYKFIWNISPSSTRTSGKIKRETLQASTEDGGLNAPNVKALNDAIKYRHLLRCFYTNHPVGILTKVKLQKIQFNEQSQLVNHREDKSYLDQAVNAHNKLWKLFDKDIQTSSNEPELKLHRSYYYYLHNHQLLHSQHINTQQKFMVKNLRRHGIDTFGKLKAAKEGNAHPRIQLESFQIWHSFPRHWRQVISRSHRNYNEEEDPQVLIDYNKWRNNKTITTKELRQRIQQLTVAKKTVEMLNNKFNILAPVDINPFLICRKMTQDIKLRNVQYKILHNIYPTMKHLHTWKIKESPNCTNCQCPETTEHAVWECNIAQETFQNFARIYTEINNKTLALDKQNVIYGMPNKDALNTLLTLIKRTLILQREDKQTLTCEDIKRIIKQQQELEKYIAKKNNKVTKHQKKWSEFLLI</sequence>